<organism evidence="2 3">
    <name type="scientific">Cohnella fermenti</name>
    <dbReference type="NCBI Taxonomy" id="2565925"/>
    <lineage>
        <taxon>Bacteria</taxon>
        <taxon>Bacillati</taxon>
        <taxon>Bacillota</taxon>
        <taxon>Bacilli</taxon>
        <taxon>Bacillales</taxon>
        <taxon>Paenibacillaceae</taxon>
        <taxon>Cohnella</taxon>
    </lineage>
</organism>
<dbReference type="SUPFAM" id="SSF102110">
    <property type="entry name" value="(2r)-phospho-3-sulfolactate synthase ComA"/>
    <property type="match status" value="1"/>
</dbReference>
<dbReference type="EMBL" id="SSOB01000028">
    <property type="protein sequence ID" value="THF75915.1"/>
    <property type="molecule type" value="Genomic_DNA"/>
</dbReference>
<dbReference type="InterPro" id="IPR013785">
    <property type="entry name" value="Aldolase_TIM"/>
</dbReference>
<dbReference type="OrthoDB" id="7809088at2"/>
<dbReference type="Pfam" id="PF02679">
    <property type="entry name" value="ComA"/>
    <property type="match status" value="1"/>
</dbReference>
<dbReference type="PANTHER" id="PTHR48413">
    <property type="match status" value="1"/>
</dbReference>
<dbReference type="InterPro" id="IPR036112">
    <property type="entry name" value="ComA_synth_sf"/>
</dbReference>
<proteinExistence type="inferred from homology"/>
<dbReference type="AlphaFoldDB" id="A0A4S4BM84"/>
<dbReference type="Proteomes" id="UP000310636">
    <property type="component" value="Unassembled WGS sequence"/>
</dbReference>
<protein>
    <submittedName>
        <fullName evidence="2">Phosphosulfolactate synthase</fullName>
    </submittedName>
</protein>
<evidence type="ECO:0000313" key="3">
    <source>
        <dbReference type="Proteomes" id="UP000310636"/>
    </source>
</evidence>
<comment type="similarity">
    <text evidence="1">Belongs to the phosphosulfolactate synthase family.</text>
</comment>
<dbReference type="Gene3D" id="3.20.20.70">
    <property type="entry name" value="Aldolase class I"/>
    <property type="match status" value="1"/>
</dbReference>
<dbReference type="InterPro" id="IPR003830">
    <property type="entry name" value="ComA_synth"/>
</dbReference>
<accession>A0A4S4BM84</accession>
<name>A0A4S4BM84_9BACL</name>
<comment type="caution">
    <text evidence="2">The sequence shown here is derived from an EMBL/GenBank/DDBJ whole genome shotgun (WGS) entry which is preliminary data.</text>
</comment>
<sequence>MDIKTGLAWPCALEDPTDRRSGKPRQSGLTMVIDKGLGPSAFEDLLLTAGEYIDLLKFGFGTSPLYPLDLLRSKIALAKRHRVATFPGGTLLEAAYRLEVVAPYLDMAADLGFDGVEVSDGTIELSRRRRDELITEATQRGLRVFTEYGKKQAGSRIVTDDLRRTVELDLARGAELVTVEARESGIDVGLFDENGRCREEELQLLRRSLPEPDCLLWEAPQKEQQVSLLRILGTRVNLGNISPGDVLSLETLRRGLRSDTFALHPLVSDYMI</sequence>
<evidence type="ECO:0000256" key="1">
    <source>
        <dbReference type="ARBA" id="ARBA00010424"/>
    </source>
</evidence>
<dbReference type="RefSeq" id="WP_136371719.1">
    <property type="nucleotide sequence ID" value="NZ_SSOB01000028.1"/>
</dbReference>
<gene>
    <name evidence="2" type="ORF">E6C55_20655</name>
</gene>
<dbReference type="PANTHER" id="PTHR48413:SF1">
    <property type="entry name" value="PROTEIN HEAT-STRESS-ASSOCIATED 32"/>
    <property type="match status" value="1"/>
</dbReference>
<reference evidence="2 3" key="1">
    <citation type="submission" date="2019-04" db="EMBL/GenBank/DDBJ databases">
        <title>Cohnella sp. nov. isolated from preserved vegetables.</title>
        <authorList>
            <person name="Lin S.-Y."/>
            <person name="Hung M.-H."/>
            <person name="Young C.-C."/>
        </authorList>
    </citation>
    <scope>NUCLEOTIDE SEQUENCE [LARGE SCALE GENOMIC DNA]</scope>
    <source>
        <strain evidence="2 3">CC-MHH1044</strain>
    </source>
</reference>
<evidence type="ECO:0000313" key="2">
    <source>
        <dbReference type="EMBL" id="THF75915.1"/>
    </source>
</evidence>
<keyword evidence="3" id="KW-1185">Reference proteome</keyword>